<evidence type="ECO:0000313" key="1">
    <source>
        <dbReference type="EMBL" id="MZR23979.1"/>
    </source>
</evidence>
<gene>
    <name evidence="1" type="ORF">GQF03_16715</name>
</gene>
<dbReference type="EMBL" id="WTVA01000015">
    <property type="protein sequence ID" value="MZR23979.1"/>
    <property type="molecule type" value="Genomic_DNA"/>
</dbReference>
<sequence length="483" mass="54172">MYKQFICARTKLSPPDGFRSKTYLDWTIWVSPGLPVSEIRDGDGRVLGLLLGWFIKDDEFISSDSAIEIAAAPSRSRNPFNSLCGRFVVFCEYDGNPSLLTDAGALFPVVYDKSREIIASSSCMIPEVTAENRDPATIADLDLLTERGWYPFGLTAHAGIRRLLPNRALNLASFDATRTWPLEDEDDFRKHHGESDETLLQRLCESLSGRVKTVTAAQPTIMHLTGGWDTRMMLSAARESIRDIDFRTYRTGGSGGKLDQQLARLLSDRFKLKHEFVDLLPVSEAERRDWMWRTGYCLNDHVIGLSTTECGVAQAGEVTLAGAAGEVARAFYWNSDDIGKSPPTPEILLQRLGFKNTEILNDEARRWLEGLPKGSACWVYDLAYIELRLGCWAGVAMTGHDIPLPSISPFNSVDTFQTMMSFSDRYRADGGLCKDIAKRLWPELLSIPINRAAGLRKLLFVRQELSATMPPGLKEMLKKYLRR</sequence>
<accession>A0A845MJH1</accession>
<evidence type="ECO:0000313" key="2">
    <source>
        <dbReference type="Proteomes" id="UP000445696"/>
    </source>
</evidence>
<name>A0A845MJH1_9PROT</name>
<evidence type="ECO:0008006" key="3">
    <source>
        <dbReference type="Google" id="ProtNLM"/>
    </source>
</evidence>
<organism evidence="1 2">
    <name type="scientific">Sneathiella chungangensis</name>
    <dbReference type="NCBI Taxonomy" id="1418234"/>
    <lineage>
        <taxon>Bacteria</taxon>
        <taxon>Pseudomonadati</taxon>
        <taxon>Pseudomonadota</taxon>
        <taxon>Alphaproteobacteria</taxon>
        <taxon>Sneathiellales</taxon>
        <taxon>Sneathiellaceae</taxon>
        <taxon>Sneathiella</taxon>
    </lineage>
</organism>
<dbReference type="Proteomes" id="UP000445696">
    <property type="component" value="Unassembled WGS sequence"/>
</dbReference>
<protein>
    <recommendedName>
        <fullName evidence="3">Asparagine synthetase domain-containing protein</fullName>
    </recommendedName>
</protein>
<dbReference type="SUPFAM" id="SSF52402">
    <property type="entry name" value="Adenine nucleotide alpha hydrolases-like"/>
    <property type="match status" value="1"/>
</dbReference>
<proteinExistence type="predicted"/>
<reference evidence="1 2" key="1">
    <citation type="journal article" date="2014" name="Int. J. Syst. Evol. Microbiol.">
        <title>Sneathiella chungangensis sp. nov., isolated from a marine sand, and emended description of the genus Sneathiella.</title>
        <authorList>
            <person name="Siamphan C."/>
            <person name="Kim H."/>
            <person name="Lee J.S."/>
            <person name="Kim W."/>
        </authorList>
    </citation>
    <scope>NUCLEOTIDE SEQUENCE [LARGE SCALE GENOMIC DNA]</scope>
    <source>
        <strain evidence="1 2">KCTC 32476</strain>
    </source>
</reference>
<dbReference type="AlphaFoldDB" id="A0A845MJH1"/>
<dbReference type="RefSeq" id="WP_161340444.1">
    <property type="nucleotide sequence ID" value="NZ_JBHSDG010000003.1"/>
</dbReference>
<comment type="caution">
    <text evidence="1">The sequence shown here is derived from an EMBL/GenBank/DDBJ whole genome shotgun (WGS) entry which is preliminary data.</text>
</comment>
<keyword evidence="2" id="KW-1185">Reference proteome</keyword>
<dbReference type="OrthoDB" id="8335492at2"/>